<dbReference type="InterPro" id="IPR015421">
    <property type="entry name" value="PyrdxlP-dep_Trfase_major"/>
</dbReference>
<dbReference type="Proteomes" id="UP000294321">
    <property type="component" value="Chromosome"/>
</dbReference>
<gene>
    <name evidence="8" type="ORF">ELX58_02860</name>
</gene>
<dbReference type="Gene3D" id="3.90.1150.10">
    <property type="entry name" value="Aspartate Aminotransferase, domain 1"/>
    <property type="match status" value="1"/>
</dbReference>
<dbReference type="EC" id="2.8.1.7" evidence="3"/>
<dbReference type="OrthoDB" id="9804366at2"/>
<dbReference type="Gene3D" id="3.40.640.10">
    <property type="entry name" value="Type I PLP-dependent aspartate aminotransferase-like (Major domain)"/>
    <property type="match status" value="1"/>
</dbReference>
<organism evidence="8 9">
    <name type="scientific">Acetilactobacillus jinshanensis</name>
    <dbReference type="NCBI Taxonomy" id="1720083"/>
    <lineage>
        <taxon>Bacteria</taxon>
        <taxon>Bacillati</taxon>
        <taxon>Bacillota</taxon>
        <taxon>Bacilli</taxon>
        <taxon>Lactobacillales</taxon>
        <taxon>Lactobacillaceae</taxon>
        <taxon>Acetilactobacillus</taxon>
    </lineage>
</organism>
<comment type="similarity">
    <text evidence="2">Belongs to the class-V pyridoxal-phosphate-dependent aminotransferase family. Csd subfamily.</text>
</comment>
<comment type="cofactor">
    <cofactor evidence="1">
        <name>pyridoxal 5'-phosphate</name>
        <dbReference type="ChEBI" id="CHEBI:597326"/>
    </cofactor>
</comment>
<evidence type="ECO:0000256" key="3">
    <source>
        <dbReference type="ARBA" id="ARBA00012239"/>
    </source>
</evidence>
<feature type="domain" description="Aminotransferase class V" evidence="7">
    <location>
        <begin position="20"/>
        <end position="390"/>
    </location>
</feature>
<dbReference type="NCBIfam" id="TIGR01979">
    <property type="entry name" value="sufS"/>
    <property type="match status" value="1"/>
</dbReference>
<accession>A0A4P6ZKL5</accession>
<dbReference type="EMBL" id="CP034726">
    <property type="protein sequence ID" value="QBP18103.1"/>
    <property type="molecule type" value="Genomic_DNA"/>
</dbReference>
<comment type="catalytic activity">
    <reaction evidence="6">
        <text>(sulfur carrier)-H + L-cysteine = (sulfur carrier)-SH + L-alanine</text>
        <dbReference type="Rhea" id="RHEA:43892"/>
        <dbReference type="Rhea" id="RHEA-COMP:14737"/>
        <dbReference type="Rhea" id="RHEA-COMP:14739"/>
        <dbReference type="ChEBI" id="CHEBI:29917"/>
        <dbReference type="ChEBI" id="CHEBI:35235"/>
        <dbReference type="ChEBI" id="CHEBI:57972"/>
        <dbReference type="ChEBI" id="CHEBI:64428"/>
        <dbReference type="EC" id="2.8.1.7"/>
    </reaction>
</comment>
<dbReference type="GO" id="GO:0031071">
    <property type="term" value="F:cysteine desulfurase activity"/>
    <property type="evidence" value="ECO:0007669"/>
    <property type="project" value="UniProtKB-EC"/>
</dbReference>
<evidence type="ECO:0000256" key="2">
    <source>
        <dbReference type="ARBA" id="ARBA00010447"/>
    </source>
</evidence>
<dbReference type="InterPro" id="IPR016454">
    <property type="entry name" value="Cysteine_dSase"/>
</dbReference>
<dbReference type="PANTHER" id="PTHR43586">
    <property type="entry name" value="CYSTEINE DESULFURASE"/>
    <property type="match status" value="1"/>
</dbReference>
<evidence type="ECO:0000313" key="9">
    <source>
        <dbReference type="Proteomes" id="UP000294321"/>
    </source>
</evidence>
<dbReference type="KEGG" id="lji:ELX58_02860"/>
<dbReference type="PANTHER" id="PTHR43586:SF8">
    <property type="entry name" value="CYSTEINE DESULFURASE 1, CHLOROPLASTIC"/>
    <property type="match status" value="1"/>
</dbReference>
<dbReference type="GO" id="GO:0030170">
    <property type="term" value="F:pyridoxal phosphate binding"/>
    <property type="evidence" value="ECO:0007669"/>
    <property type="project" value="InterPro"/>
</dbReference>
<dbReference type="PIRSF" id="PIRSF005572">
    <property type="entry name" value="NifS"/>
    <property type="match status" value="1"/>
</dbReference>
<dbReference type="InterPro" id="IPR010970">
    <property type="entry name" value="Cys_dSase_SufS"/>
</dbReference>
<dbReference type="AlphaFoldDB" id="A0A4P6ZKL5"/>
<dbReference type="GO" id="GO:0006534">
    <property type="term" value="P:cysteine metabolic process"/>
    <property type="evidence" value="ECO:0007669"/>
    <property type="project" value="InterPro"/>
</dbReference>
<proteinExistence type="inferred from homology"/>
<dbReference type="InterPro" id="IPR015424">
    <property type="entry name" value="PyrdxlP-dep_Trfase"/>
</dbReference>
<evidence type="ECO:0000256" key="6">
    <source>
        <dbReference type="ARBA" id="ARBA00050776"/>
    </source>
</evidence>
<reference evidence="9" key="1">
    <citation type="submission" date="2018-12" db="EMBL/GenBank/DDBJ databases">
        <title>A new species of lactobacillus.</title>
        <authorList>
            <person name="Jian Y."/>
            <person name="Xin L."/>
            <person name="Hong Z.J."/>
            <person name="Ming L.Z."/>
            <person name="Hong X.Z."/>
        </authorList>
    </citation>
    <scope>NUCLEOTIDE SEQUENCE [LARGE SCALE GENOMIC DNA]</scope>
    <source>
        <strain evidence="9">HSLZ-75</strain>
    </source>
</reference>
<dbReference type="SUPFAM" id="SSF53383">
    <property type="entry name" value="PLP-dependent transferases"/>
    <property type="match status" value="1"/>
</dbReference>
<dbReference type="InterPro" id="IPR015422">
    <property type="entry name" value="PyrdxlP-dep_Trfase_small"/>
</dbReference>
<evidence type="ECO:0000256" key="5">
    <source>
        <dbReference type="ARBA" id="ARBA00022898"/>
    </source>
</evidence>
<protein>
    <recommendedName>
        <fullName evidence="3">cysteine desulfurase</fullName>
        <ecNumber evidence="3">2.8.1.7</ecNumber>
    </recommendedName>
</protein>
<keyword evidence="5" id="KW-0663">Pyridoxal phosphate</keyword>
<evidence type="ECO:0000259" key="7">
    <source>
        <dbReference type="Pfam" id="PF00266"/>
    </source>
</evidence>
<evidence type="ECO:0000256" key="4">
    <source>
        <dbReference type="ARBA" id="ARBA00022679"/>
    </source>
</evidence>
<sequence>MNVKEIRQDFPIFKHRPRMVYLDNAATTQKPKSVIQALSHFYEYDNFNVHRSVYTPAQQTTEKYEHVRKQIADFIGSRNPKSIIFTRGTTESINDIAIGYFQRNLSEGEEISVSIMEHHSNLLPWQRLANQTGAKLNYIPLTANGHLDVKQAEQMIGPKTKLVALTGVSNVLGVINPIREICKLAHKNHALLLLDAAQMAPEMPINVQKIHPDFMAFSGHKMLGPTGIGVLYINPKLLDKVTPWQLGGEMIQNVTTHNFTYADVPQRFEAGTPNIAGVIGLGQAIKYLNHLTMPWIQKRCADLGQYLYDQLSQVKRVIVYGPKHRQTGIVSFNVKGVHPHDVATALDLNQIYVRAGQHCAQPLVNDCLKTSATVRASLYFYNTKSDCDRLATCVRKVVNFFHAAQRHLPKYDRG</sequence>
<dbReference type="CDD" id="cd06453">
    <property type="entry name" value="SufS_like"/>
    <property type="match status" value="1"/>
</dbReference>
<keyword evidence="9" id="KW-1185">Reference proteome</keyword>
<dbReference type="Pfam" id="PF00266">
    <property type="entry name" value="Aminotran_5"/>
    <property type="match status" value="1"/>
</dbReference>
<evidence type="ECO:0000313" key="8">
    <source>
        <dbReference type="EMBL" id="QBP18103.1"/>
    </source>
</evidence>
<evidence type="ECO:0000256" key="1">
    <source>
        <dbReference type="ARBA" id="ARBA00001933"/>
    </source>
</evidence>
<dbReference type="RefSeq" id="WP_133441660.1">
    <property type="nucleotide sequence ID" value="NZ_CP034726.1"/>
</dbReference>
<name>A0A4P6ZKL5_9LACO</name>
<keyword evidence="4" id="KW-0808">Transferase</keyword>
<dbReference type="InterPro" id="IPR000192">
    <property type="entry name" value="Aminotrans_V_dom"/>
</dbReference>